<evidence type="ECO:0000313" key="2">
    <source>
        <dbReference type="Proteomes" id="UP000621930"/>
    </source>
</evidence>
<organism evidence="1 2">
    <name type="scientific">Acinetobacter pecorum</name>
    <dbReference type="NCBI Taxonomy" id="2762215"/>
    <lineage>
        <taxon>Bacteria</taxon>
        <taxon>Pseudomonadati</taxon>
        <taxon>Pseudomonadota</taxon>
        <taxon>Gammaproteobacteria</taxon>
        <taxon>Moraxellales</taxon>
        <taxon>Moraxellaceae</taxon>
        <taxon>Acinetobacter</taxon>
    </lineage>
</organism>
<evidence type="ECO:0000313" key="1">
    <source>
        <dbReference type="EMBL" id="MBD8010633.1"/>
    </source>
</evidence>
<dbReference type="Proteomes" id="UP000621930">
    <property type="component" value="Unassembled WGS sequence"/>
</dbReference>
<proteinExistence type="predicted"/>
<evidence type="ECO:0008006" key="3">
    <source>
        <dbReference type="Google" id="ProtNLM"/>
    </source>
</evidence>
<keyword evidence="2" id="KW-1185">Reference proteome</keyword>
<sequence length="106" mass="11989">MTDLPIEKNSKKPVGMAIKYPGSVWLNAASLSRRAGHMEIATKCAYEAEEYASEWGYIAQYDLAMTFRNLDIHHRAIYWLIIAARNGDPDAAKDINNLYGIDLKIQ</sequence>
<protein>
    <recommendedName>
        <fullName evidence="3">Sel1 repeat family protein</fullName>
    </recommendedName>
</protein>
<name>A0ABR8W0W9_9GAMM</name>
<accession>A0ABR8W0W9</accession>
<gene>
    <name evidence="1" type="ORF">H9629_15030</name>
</gene>
<reference evidence="1 2" key="1">
    <citation type="submission" date="2020-08" db="EMBL/GenBank/DDBJ databases">
        <title>A Genomic Blueprint of the Chicken Gut Microbiome.</title>
        <authorList>
            <person name="Gilroy R."/>
            <person name="Ravi A."/>
            <person name="Getino M."/>
            <person name="Pursley I."/>
            <person name="Horton D.L."/>
            <person name="Alikhan N.-F."/>
            <person name="Baker D."/>
            <person name="Gharbi K."/>
            <person name="Hall N."/>
            <person name="Watson M."/>
            <person name="Adriaenssens E.M."/>
            <person name="Foster-Nyarko E."/>
            <person name="Jarju S."/>
            <person name="Secka A."/>
            <person name="Antonio M."/>
            <person name="Oren A."/>
            <person name="Chaudhuri R."/>
            <person name="La Ragione R.M."/>
            <person name="Hildebrand F."/>
            <person name="Pallen M.J."/>
        </authorList>
    </citation>
    <scope>NUCLEOTIDE SEQUENCE [LARGE SCALE GENOMIC DNA]</scope>
    <source>
        <strain evidence="1 2">Sa1BUA6</strain>
    </source>
</reference>
<comment type="caution">
    <text evidence="1">The sequence shown here is derived from an EMBL/GenBank/DDBJ whole genome shotgun (WGS) entry which is preliminary data.</text>
</comment>
<dbReference type="RefSeq" id="WP_024437329.1">
    <property type="nucleotide sequence ID" value="NZ_JACSPT010000034.1"/>
</dbReference>
<dbReference type="EMBL" id="JACSPT010000034">
    <property type="protein sequence ID" value="MBD8010633.1"/>
    <property type="molecule type" value="Genomic_DNA"/>
</dbReference>